<dbReference type="GO" id="GO:0008939">
    <property type="term" value="F:nicotinate-nucleotide-dimethylbenzimidazole phosphoribosyltransferase activity"/>
    <property type="evidence" value="ECO:0007669"/>
    <property type="project" value="UniProtKB-UniRule"/>
</dbReference>
<comment type="function">
    <text evidence="10">Catalyzes the synthesis of alpha-ribazole-5'-phosphate from nicotinate mononucleotide (NAMN) and 5,6-dimethylbenzimidazole (DMB).</text>
</comment>
<evidence type="ECO:0000256" key="4">
    <source>
        <dbReference type="ARBA" id="ARBA00015486"/>
    </source>
</evidence>
<dbReference type="UniPathway" id="UPA00061">
    <property type="reaction ID" value="UER00516"/>
</dbReference>
<dbReference type="EMBL" id="NPEF01000022">
    <property type="protein sequence ID" value="PJZ94238.1"/>
    <property type="molecule type" value="Genomic_DNA"/>
</dbReference>
<dbReference type="Pfam" id="PF02277">
    <property type="entry name" value="DBI_PRT"/>
    <property type="match status" value="1"/>
</dbReference>
<comment type="catalytic activity">
    <reaction evidence="9 10">
        <text>5,6-dimethylbenzimidazole + nicotinate beta-D-ribonucleotide = alpha-ribazole 5'-phosphate + nicotinate + H(+)</text>
        <dbReference type="Rhea" id="RHEA:11196"/>
        <dbReference type="ChEBI" id="CHEBI:15378"/>
        <dbReference type="ChEBI" id="CHEBI:15890"/>
        <dbReference type="ChEBI" id="CHEBI:32544"/>
        <dbReference type="ChEBI" id="CHEBI:57502"/>
        <dbReference type="ChEBI" id="CHEBI:57918"/>
        <dbReference type="EC" id="2.4.2.21"/>
    </reaction>
</comment>
<protein>
    <recommendedName>
        <fullName evidence="4 10">Nicotinate-nucleotide--dimethylbenzimidazole phosphoribosyltransferase</fullName>
        <shortName evidence="10">NN:DBI PRT</shortName>
        <ecNumber evidence="3 10">2.4.2.21</ecNumber>
    </recommendedName>
    <alternativeName>
        <fullName evidence="8 10">N(1)-alpha-phosphoribosyltransferase</fullName>
    </alternativeName>
</protein>
<dbReference type="PANTHER" id="PTHR43463:SF1">
    <property type="entry name" value="NICOTINATE-NUCLEOTIDE--DIMETHYLBENZIMIDAZOLE PHOSPHORIBOSYLTRANSFERASE"/>
    <property type="match status" value="1"/>
</dbReference>
<dbReference type="NCBIfam" id="NF000996">
    <property type="entry name" value="PRK00105.1"/>
    <property type="match status" value="1"/>
</dbReference>
<keyword evidence="7 10" id="KW-0808">Transferase</keyword>
<accession>A0A2N0BCF9</accession>
<dbReference type="EMBL" id="NPEF02000029">
    <property type="protein sequence ID" value="MDV6237648.1"/>
    <property type="molecule type" value="Genomic_DNA"/>
</dbReference>
<reference evidence="11 13" key="2">
    <citation type="journal article" date="2018" name="Microb. Genom.">
        <title>Deciphering the unexplored Leptospira diversity from soils uncovers genomic evolution to virulence.</title>
        <authorList>
            <person name="Thibeaux R."/>
            <person name="Iraola G."/>
            <person name="Ferres I."/>
            <person name="Bierque E."/>
            <person name="Girault D."/>
            <person name="Soupe-Gilbert M.E."/>
            <person name="Picardeau M."/>
            <person name="Goarant C."/>
        </authorList>
    </citation>
    <scope>NUCLEOTIDE SEQUENCE [LARGE SCALE GENOMIC DNA]</scope>
    <source>
        <strain evidence="11 13">ATI7-C-A5</strain>
    </source>
</reference>
<dbReference type="SUPFAM" id="SSF52733">
    <property type="entry name" value="Nicotinate mononucleotide:5,6-dimethylbenzimidazole phosphoribosyltransferase (CobT)"/>
    <property type="match status" value="1"/>
</dbReference>
<evidence type="ECO:0000313" key="13">
    <source>
        <dbReference type="Proteomes" id="UP000232122"/>
    </source>
</evidence>
<dbReference type="PANTHER" id="PTHR43463">
    <property type="entry name" value="NICOTINATE-NUCLEOTIDE--DIMETHYLBENZIMIDAZOLE PHOSPHORIBOSYLTRANSFERASE"/>
    <property type="match status" value="1"/>
</dbReference>
<name>A0A2N0BCF9_9LEPT</name>
<keyword evidence="5 10" id="KW-0169">Cobalamin biosynthesis</keyword>
<comment type="pathway">
    <text evidence="1 10">Nucleoside biosynthesis; alpha-ribazole biosynthesis; alpha-ribazole from 5,6-dimethylbenzimidazole: step 1/2.</text>
</comment>
<keyword evidence="13" id="KW-1185">Reference proteome</keyword>
<feature type="active site" description="Proton acceptor" evidence="10">
    <location>
        <position position="313"/>
    </location>
</feature>
<evidence type="ECO:0000313" key="11">
    <source>
        <dbReference type="EMBL" id="MDV6237648.1"/>
    </source>
</evidence>
<dbReference type="InterPro" id="IPR036087">
    <property type="entry name" value="Nict_dMeBzImd_PRibTrfase_sf"/>
</dbReference>
<keyword evidence="6 10" id="KW-0328">Glycosyltransferase</keyword>
<evidence type="ECO:0000256" key="6">
    <source>
        <dbReference type="ARBA" id="ARBA00022676"/>
    </source>
</evidence>
<reference evidence="11" key="3">
    <citation type="submission" date="2023-10" db="EMBL/GenBank/DDBJ databases">
        <authorList>
            <person name="Picardeau M."/>
            <person name="Thibeaux R."/>
        </authorList>
    </citation>
    <scope>NUCLEOTIDE SEQUENCE</scope>
    <source>
        <strain evidence="11">ATI7-C-A5</strain>
    </source>
</reference>
<evidence type="ECO:0000256" key="10">
    <source>
        <dbReference type="HAMAP-Rule" id="MF_00230"/>
    </source>
</evidence>
<evidence type="ECO:0000256" key="8">
    <source>
        <dbReference type="ARBA" id="ARBA00030686"/>
    </source>
</evidence>
<evidence type="ECO:0000256" key="9">
    <source>
        <dbReference type="ARBA" id="ARBA00047340"/>
    </source>
</evidence>
<evidence type="ECO:0000256" key="7">
    <source>
        <dbReference type="ARBA" id="ARBA00022679"/>
    </source>
</evidence>
<proteinExistence type="inferred from homology"/>
<dbReference type="CDD" id="cd02439">
    <property type="entry name" value="DMB-PRT_CobT"/>
    <property type="match status" value="1"/>
</dbReference>
<dbReference type="HAMAP" id="MF_00230">
    <property type="entry name" value="CobT"/>
    <property type="match status" value="1"/>
</dbReference>
<dbReference type="InterPro" id="IPR003200">
    <property type="entry name" value="Nict_dMeBzImd_PRibTrfase"/>
</dbReference>
<dbReference type="InterPro" id="IPR017846">
    <property type="entry name" value="Nict_dMeBzImd_PRibTrfase_bact"/>
</dbReference>
<dbReference type="FunFam" id="3.40.50.10210:FF:000001">
    <property type="entry name" value="Nicotinate-nucleotide--dimethylbenzimidazole phosphoribosyltransferase"/>
    <property type="match status" value="1"/>
</dbReference>
<dbReference type="InterPro" id="IPR023195">
    <property type="entry name" value="Nict_dMeBzImd_PRibTrfase_N"/>
</dbReference>
<dbReference type="RefSeq" id="WP_100764643.1">
    <property type="nucleotide sequence ID" value="NZ_NPEF02000029.1"/>
</dbReference>
<evidence type="ECO:0000256" key="2">
    <source>
        <dbReference type="ARBA" id="ARBA00007110"/>
    </source>
</evidence>
<evidence type="ECO:0000256" key="5">
    <source>
        <dbReference type="ARBA" id="ARBA00022573"/>
    </source>
</evidence>
<dbReference type="OrthoDB" id="9781491at2"/>
<comment type="similarity">
    <text evidence="2 10">Belongs to the CobT family.</text>
</comment>
<dbReference type="Proteomes" id="UP000232122">
    <property type="component" value="Unassembled WGS sequence"/>
</dbReference>
<gene>
    <name evidence="10 12" type="primary">cobT</name>
    <name evidence="11" type="ORF">CH379_018605</name>
    <name evidence="12" type="ORF">CH379_03600</name>
</gene>
<evidence type="ECO:0000313" key="12">
    <source>
        <dbReference type="EMBL" id="PJZ94238.1"/>
    </source>
</evidence>
<dbReference type="GO" id="GO:0009236">
    <property type="term" value="P:cobalamin biosynthetic process"/>
    <property type="evidence" value="ECO:0007669"/>
    <property type="project" value="UniProtKB-UniRule"/>
</dbReference>
<dbReference type="Gene3D" id="1.10.1610.10">
    <property type="match status" value="1"/>
</dbReference>
<dbReference type="Gene3D" id="3.40.50.10210">
    <property type="match status" value="1"/>
</dbReference>
<organism evidence="12">
    <name type="scientific">Leptospira ellisii</name>
    <dbReference type="NCBI Taxonomy" id="2023197"/>
    <lineage>
        <taxon>Bacteria</taxon>
        <taxon>Pseudomonadati</taxon>
        <taxon>Spirochaetota</taxon>
        <taxon>Spirochaetia</taxon>
        <taxon>Leptospirales</taxon>
        <taxon>Leptospiraceae</taxon>
        <taxon>Leptospira</taxon>
    </lineage>
</organism>
<reference evidence="12" key="1">
    <citation type="submission" date="2017-07" db="EMBL/GenBank/DDBJ databases">
        <title>Leptospira spp. isolated from tropical soils.</title>
        <authorList>
            <person name="Thibeaux R."/>
            <person name="Iraola G."/>
            <person name="Ferres I."/>
            <person name="Bierque E."/>
            <person name="Girault D."/>
            <person name="Soupe-Gilbert M.-E."/>
            <person name="Picardeau M."/>
            <person name="Goarant C."/>
        </authorList>
    </citation>
    <scope>NUCLEOTIDE SEQUENCE [LARGE SCALE GENOMIC DNA]</scope>
    <source>
        <strain evidence="12">ATI7-C-A5</strain>
    </source>
</reference>
<dbReference type="EC" id="2.4.2.21" evidence="3 10"/>
<sequence length="346" mass="37547">MKTAEQQLQTRLQNKIDFKTKPPGSLGTLEVLAHQIGSIQNTESPELNDPHILVFAGDHGLANSGVSAFPKEVTYQMVFNFLNGGAAINVFCAQNSIRLKVVDAGVDFSFPQDLFSKNPDFINAKVGFGTRNILMEAAMSREECEQALQRGAWVSEEFVSKNCNIIGFGEMGIGNTSSASLIAAALLKKDLKEVTGRGTGLNDQGFEKKKVILEECYLKYKNSFQSPLDVLMIFGGFEIAMMIGAMIDSAKKSRILLIDGFIASSAFLLASKIEPSLKANAVFCHKSVEPGHSHILEELNVKPILDLGLRLGEGTGCAIAYPIVKSAVSFLNEMASFESAKVDQKL</sequence>
<evidence type="ECO:0000256" key="1">
    <source>
        <dbReference type="ARBA" id="ARBA00005049"/>
    </source>
</evidence>
<dbReference type="AlphaFoldDB" id="A0A2N0BCF9"/>
<comment type="caution">
    <text evidence="12">The sequence shown here is derived from an EMBL/GenBank/DDBJ whole genome shotgun (WGS) entry which is preliminary data.</text>
</comment>
<evidence type="ECO:0000256" key="3">
    <source>
        <dbReference type="ARBA" id="ARBA00011991"/>
    </source>
</evidence>
<dbReference type="NCBIfam" id="TIGR03160">
    <property type="entry name" value="cobT_DBIPRT"/>
    <property type="match status" value="1"/>
</dbReference>